<keyword evidence="3" id="KW-1185">Reference proteome</keyword>
<gene>
    <name evidence="2" type="ORF">F7018_04715</name>
</gene>
<evidence type="ECO:0000313" key="3">
    <source>
        <dbReference type="Proteomes" id="UP000467305"/>
    </source>
</evidence>
<sequence length="372" mass="42425">MKYNILLIVISFLFLQCKKSENKEISKSETISSPIKYAKGFDIITQGGQKKLVFKRVFQNSKKQFVYTLSNSTNISKNEIKTPIERLVVTSTTHVPMLELLSSEEKLIGFPHTKYISSEKTRKRIEEGKIVELGSEQNMNTEKLMDLHPELVIAFSLHPNNKLYENIKKTGIPVIFNGDWLEETPLGRAEWIKFFGALLNKEKEADSIFKTIEQNYLKAKEIAKNNKGKQPTVLSGSMFKNVWNVPAGESFMATYLKDANLNYLWKNTKGTGSLQLSFESILDKGKHADYWIGCGLFETKEQLVSANNHYKEFDALNNGSVYTIGSKKGKTGGFLYFELAPVRPDLVLKDFIKITNPKLLPDYNLTFFDQLK</sequence>
<dbReference type="InterPro" id="IPR002491">
    <property type="entry name" value="ABC_transptr_periplasmic_BD"/>
</dbReference>
<organism evidence="2 3">
    <name type="scientific">Tenacibaculum aiptasiae</name>
    <dbReference type="NCBI Taxonomy" id="426481"/>
    <lineage>
        <taxon>Bacteria</taxon>
        <taxon>Pseudomonadati</taxon>
        <taxon>Bacteroidota</taxon>
        <taxon>Flavobacteriia</taxon>
        <taxon>Flavobacteriales</taxon>
        <taxon>Flavobacteriaceae</taxon>
        <taxon>Tenacibaculum</taxon>
    </lineage>
</organism>
<feature type="domain" description="Fe/B12 periplasmic-binding" evidence="1">
    <location>
        <begin position="86"/>
        <end position="359"/>
    </location>
</feature>
<evidence type="ECO:0000313" key="2">
    <source>
        <dbReference type="EMBL" id="KAB1159615.1"/>
    </source>
</evidence>
<dbReference type="PANTHER" id="PTHR30535:SF34">
    <property type="entry name" value="MOLYBDATE-BINDING PROTEIN MOLA"/>
    <property type="match status" value="1"/>
</dbReference>
<accession>A0A7J5APT5</accession>
<name>A0A7J5APT5_9FLAO</name>
<dbReference type="GO" id="GO:0071281">
    <property type="term" value="P:cellular response to iron ion"/>
    <property type="evidence" value="ECO:0007669"/>
    <property type="project" value="TreeGrafter"/>
</dbReference>
<dbReference type="SUPFAM" id="SSF53807">
    <property type="entry name" value="Helical backbone' metal receptor"/>
    <property type="match status" value="1"/>
</dbReference>
<dbReference type="PANTHER" id="PTHR30535">
    <property type="entry name" value="VITAMIN B12-BINDING PROTEIN"/>
    <property type="match status" value="1"/>
</dbReference>
<dbReference type="EMBL" id="WAAU01000008">
    <property type="protein sequence ID" value="KAB1159615.1"/>
    <property type="molecule type" value="Genomic_DNA"/>
</dbReference>
<dbReference type="PROSITE" id="PS50983">
    <property type="entry name" value="FE_B12_PBP"/>
    <property type="match status" value="1"/>
</dbReference>
<dbReference type="RefSeq" id="WP_150898861.1">
    <property type="nucleotide sequence ID" value="NZ_WAAU01000008.1"/>
</dbReference>
<dbReference type="Gene3D" id="3.40.50.1980">
    <property type="entry name" value="Nitrogenase molybdenum iron protein domain"/>
    <property type="match status" value="2"/>
</dbReference>
<dbReference type="OrthoDB" id="9812528at2"/>
<reference evidence="2 3" key="1">
    <citation type="submission" date="2019-09" db="EMBL/GenBank/DDBJ databases">
        <authorList>
            <person name="Cao W.R."/>
        </authorList>
    </citation>
    <scope>NUCLEOTIDE SEQUENCE [LARGE SCALE GENOMIC DNA]</scope>
    <source>
        <strain evidence="3">a4</strain>
    </source>
</reference>
<comment type="caution">
    <text evidence="2">The sequence shown here is derived from an EMBL/GenBank/DDBJ whole genome shotgun (WGS) entry which is preliminary data.</text>
</comment>
<proteinExistence type="predicted"/>
<evidence type="ECO:0000259" key="1">
    <source>
        <dbReference type="PROSITE" id="PS50983"/>
    </source>
</evidence>
<dbReference type="AlphaFoldDB" id="A0A7J5APT5"/>
<dbReference type="Pfam" id="PF01497">
    <property type="entry name" value="Peripla_BP_2"/>
    <property type="match status" value="1"/>
</dbReference>
<dbReference type="InterPro" id="IPR050902">
    <property type="entry name" value="ABC_Transporter_SBP"/>
</dbReference>
<protein>
    <submittedName>
        <fullName evidence="2">ABC transporter substrate-binding protein</fullName>
    </submittedName>
</protein>
<dbReference type="Proteomes" id="UP000467305">
    <property type="component" value="Unassembled WGS sequence"/>
</dbReference>